<evidence type="ECO:0000313" key="2">
    <source>
        <dbReference type="EMBL" id="MPC90602.1"/>
    </source>
</evidence>
<keyword evidence="1" id="KW-0732">Signal</keyword>
<comment type="caution">
    <text evidence="2">The sequence shown here is derived from an EMBL/GenBank/DDBJ whole genome shotgun (WGS) entry which is preliminary data.</text>
</comment>
<organism evidence="2 3">
    <name type="scientific">Portunus trituberculatus</name>
    <name type="common">Swimming crab</name>
    <name type="synonym">Neptunus trituberculatus</name>
    <dbReference type="NCBI Taxonomy" id="210409"/>
    <lineage>
        <taxon>Eukaryota</taxon>
        <taxon>Metazoa</taxon>
        <taxon>Ecdysozoa</taxon>
        <taxon>Arthropoda</taxon>
        <taxon>Crustacea</taxon>
        <taxon>Multicrustacea</taxon>
        <taxon>Malacostraca</taxon>
        <taxon>Eumalacostraca</taxon>
        <taxon>Eucarida</taxon>
        <taxon>Decapoda</taxon>
        <taxon>Pleocyemata</taxon>
        <taxon>Brachyura</taxon>
        <taxon>Eubrachyura</taxon>
        <taxon>Portunoidea</taxon>
        <taxon>Portunidae</taxon>
        <taxon>Portuninae</taxon>
        <taxon>Portunus</taxon>
    </lineage>
</organism>
<name>A0A5B7J361_PORTR</name>
<sequence>MKYVKNILFLCITVFCTKTQKCRQNNYLSKLLKYVNKGLFWCFPVFYSTKLRNPGKTHYLSKELKYVKKGLF</sequence>
<dbReference type="AlphaFoldDB" id="A0A5B7J361"/>
<keyword evidence="3" id="KW-1185">Reference proteome</keyword>
<dbReference type="EMBL" id="VSRR010084955">
    <property type="protein sequence ID" value="MPC90602.1"/>
    <property type="molecule type" value="Genomic_DNA"/>
</dbReference>
<evidence type="ECO:0000313" key="3">
    <source>
        <dbReference type="Proteomes" id="UP000324222"/>
    </source>
</evidence>
<feature type="signal peptide" evidence="1">
    <location>
        <begin position="1"/>
        <end position="19"/>
    </location>
</feature>
<protein>
    <submittedName>
        <fullName evidence="2">Uncharacterized protein</fullName>
    </submittedName>
</protein>
<evidence type="ECO:0000256" key="1">
    <source>
        <dbReference type="SAM" id="SignalP"/>
    </source>
</evidence>
<proteinExistence type="predicted"/>
<accession>A0A5B7J361</accession>
<reference evidence="2 3" key="1">
    <citation type="submission" date="2019-05" db="EMBL/GenBank/DDBJ databases">
        <title>Another draft genome of Portunus trituberculatus and its Hox gene families provides insights of decapod evolution.</title>
        <authorList>
            <person name="Jeong J.-H."/>
            <person name="Song I."/>
            <person name="Kim S."/>
            <person name="Choi T."/>
            <person name="Kim D."/>
            <person name="Ryu S."/>
            <person name="Kim W."/>
        </authorList>
    </citation>
    <scope>NUCLEOTIDE SEQUENCE [LARGE SCALE GENOMIC DNA]</scope>
    <source>
        <tissue evidence="2">Muscle</tissue>
    </source>
</reference>
<dbReference type="Proteomes" id="UP000324222">
    <property type="component" value="Unassembled WGS sequence"/>
</dbReference>
<gene>
    <name evidence="2" type="ORF">E2C01_085597</name>
</gene>
<feature type="chain" id="PRO_5022766702" evidence="1">
    <location>
        <begin position="20"/>
        <end position="72"/>
    </location>
</feature>